<dbReference type="RefSeq" id="WP_141147966.1">
    <property type="nucleotide sequence ID" value="NZ_VHLG01000002.1"/>
</dbReference>
<dbReference type="GO" id="GO:0045127">
    <property type="term" value="F:N-acetylglucosamine kinase activity"/>
    <property type="evidence" value="ECO:0007669"/>
    <property type="project" value="UniProtKB-EC"/>
</dbReference>
<keyword evidence="11" id="KW-1185">Reference proteome</keyword>
<dbReference type="InterPro" id="IPR043129">
    <property type="entry name" value="ATPase_NBD"/>
</dbReference>
<evidence type="ECO:0000256" key="6">
    <source>
        <dbReference type="ARBA" id="ARBA00022833"/>
    </source>
</evidence>
<comment type="catalytic activity">
    <reaction evidence="9">
        <text>N-acetyl-D-glucosamine + ATP = N-acetyl-D-glucosamine 6-phosphate + ADP + H(+)</text>
        <dbReference type="Rhea" id="RHEA:17417"/>
        <dbReference type="ChEBI" id="CHEBI:15378"/>
        <dbReference type="ChEBI" id="CHEBI:30616"/>
        <dbReference type="ChEBI" id="CHEBI:57513"/>
        <dbReference type="ChEBI" id="CHEBI:456216"/>
        <dbReference type="ChEBI" id="CHEBI:506227"/>
        <dbReference type="EC" id="2.7.1.59"/>
    </reaction>
</comment>
<evidence type="ECO:0000256" key="2">
    <source>
        <dbReference type="ARBA" id="ARBA00022679"/>
    </source>
</evidence>
<keyword evidence="3" id="KW-0479">Metal-binding</keyword>
<gene>
    <name evidence="10" type="ORF">FJU08_05550</name>
</gene>
<dbReference type="EMBL" id="VHLG01000002">
    <property type="protein sequence ID" value="TPW32456.1"/>
    <property type="molecule type" value="Genomic_DNA"/>
</dbReference>
<dbReference type="Gene3D" id="3.30.420.40">
    <property type="match status" value="2"/>
</dbReference>
<dbReference type="GO" id="GO:0046872">
    <property type="term" value="F:metal ion binding"/>
    <property type="evidence" value="ECO:0007669"/>
    <property type="project" value="UniProtKB-KW"/>
</dbReference>
<dbReference type="PANTHER" id="PTHR18964:SF162">
    <property type="entry name" value="N-ACETYL-D-GLUCOSAMINE KINASE"/>
    <property type="match status" value="1"/>
</dbReference>
<evidence type="ECO:0000256" key="1">
    <source>
        <dbReference type="ARBA" id="ARBA00012122"/>
    </source>
</evidence>
<evidence type="ECO:0000256" key="4">
    <source>
        <dbReference type="ARBA" id="ARBA00022741"/>
    </source>
</evidence>
<evidence type="ECO:0000256" key="5">
    <source>
        <dbReference type="ARBA" id="ARBA00022777"/>
    </source>
</evidence>
<dbReference type="AlphaFoldDB" id="A0A506UFS8"/>
<evidence type="ECO:0000313" key="11">
    <source>
        <dbReference type="Proteomes" id="UP000318801"/>
    </source>
</evidence>
<keyword evidence="7" id="KW-0067">ATP-binding</keyword>
<accession>A0A506UFS8</accession>
<comment type="caution">
    <text evidence="10">The sequence shown here is derived from an EMBL/GenBank/DDBJ whole genome shotgun (WGS) entry which is preliminary data.</text>
</comment>
<protein>
    <recommendedName>
        <fullName evidence="1">N-acetylglucosamine kinase</fullName>
        <ecNumber evidence="1">2.7.1.59</ecNumber>
    </recommendedName>
</protein>
<reference evidence="10 11" key="1">
    <citation type="submission" date="2019-06" db="EMBL/GenBank/DDBJ databases">
        <authorList>
            <person name="Li M."/>
        </authorList>
    </citation>
    <scope>NUCLEOTIDE SEQUENCE [LARGE SCALE GENOMIC DNA]</scope>
    <source>
        <strain evidence="10 11">BGMRC2036</strain>
    </source>
</reference>
<keyword evidence="6" id="KW-0862">Zinc</keyword>
<evidence type="ECO:0000313" key="10">
    <source>
        <dbReference type="EMBL" id="TPW32456.1"/>
    </source>
</evidence>
<dbReference type="PANTHER" id="PTHR18964">
    <property type="entry name" value="ROK (REPRESSOR, ORF, KINASE) FAMILY"/>
    <property type="match status" value="1"/>
</dbReference>
<dbReference type="EC" id="2.7.1.59" evidence="1"/>
<dbReference type="GO" id="GO:0005524">
    <property type="term" value="F:ATP binding"/>
    <property type="evidence" value="ECO:0007669"/>
    <property type="project" value="UniProtKB-KW"/>
</dbReference>
<dbReference type="InterPro" id="IPR000600">
    <property type="entry name" value="ROK"/>
</dbReference>
<keyword evidence="8" id="KW-0119">Carbohydrate metabolism</keyword>
<evidence type="ECO:0000256" key="3">
    <source>
        <dbReference type="ARBA" id="ARBA00022723"/>
    </source>
</evidence>
<name>A0A506UFS8_9HYPH</name>
<keyword evidence="4" id="KW-0547">Nucleotide-binding</keyword>
<proteinExistence type="predicted"/>
<sequence>MPSNILCFDIGGTSIRAGHSRAMGDLTFLERIATPTDDHAGFIAALSAFVGQLDEKPARIAVSLAGVVDPKTGGLIVANIPAIHGTDLAQDLAEATGIAVTIANDADCFAVAEAVVGSGAGHDIVFGIILGTGVGGGLVSGERLINRKGGFAGEWGHGPVAAQIAGMPPRPVPRFACGCGQTGCLDTAVSARGMERLDRLFHGGERSAEAILEAWRAGEVTAVDTLSVYLDLIAAPLAMVVNMTGASIVPAGGGLARAHDLVGAIDRAVRPLTLAQPSTPLVVPATSGTEPGLLGAAILGRQALEEV</sequence>
<dbReference type="SUPFAM" id="SSF53067">
    <property type="entry name" value="Actin-like ATPase domain"/>
    <property type="match status" value="1"/>
</dbReference>
<organism evidence="10 11">
    <name type="scientific">Martelella alba</name>
    <dbReference type="NCBI Taxonomy" id="2590451"/>
    <lineage>
        <taxon>Bacteria</taxon>
        <taxon>Pseudomonadati</taxon>
        <taxon>Pseudomonadota</taxon>
        <taxon>Alphaproteobacteria</taxon>
        <taxon>Hyphomicrobiales</taxon>
        <taxon>Aurantimonadaceae</taxon>
        <taxon>Martelella</taxon>
    </lineage>
</organism>
<dbReference type="Proteomes" id="UP000318801">
    <property type="component" value="Unassembled WGS sequence"/>
</dbReference>
<dbReference type="OrthoDB" id="9810372at2"/>
<keyword evidence="5" id="KW-0418">Kinase</keyword>
<evidence type="ECO:0000256" key="7">
    <source>
        <dbReference type="ARBA" id="ARBA00022840"/>
    </source>
</evidence>
<keyword evidence="2" id="KW-0808">Transferase</keyword>
<dbReference type="Pfam" id="PF00480">
    <property type="entry name" value="ROK"/>
    <property type="match status" value="1"/>
</dbReference>
<evidence type="ECO:0000256" key="8">
    <source>
        <dbReference type="ARBA" id="ARBA00023277"/>
    </source>
</evidence>
<evidence type="ECO:0000256" key="9">
    <source>
        <dbReference type="ARBA" id="ARBA00049065"/>
    </source>
</evidence>